<dbReference type="GO" id="GO:0006166">
    <property type="term" value="P:purine ribonucleoside salvage"/>
    <property type="evidence" value="ECO:0007669"/>
    <property type="project" value="UniProtKB-KW"/>
</dbReference>
<dbReference type="InterPro" id="IPR018099">
    <property type="entry name" value="Purine_phosphorylase-2_CS"/>
</dbReference>
<evidence type="ECO:0000256" key="4">
    <source>
        <dbReference type="HAMAP-Rule" id="MF_01963"/>
    </source>
</evidence>
<dbReference type="PANTHER" id="PTHR42679">
    <property type="entry name" value="S-METHYL-5'-THIOADENOSINE PHOSPHORYLASE"/>
    <property type="match status" value="1"/>
</dbReference>
<sequence>MARALIGVIGGSGLYQMEGLSNTSEHWIETPFGLPSEAIVTGELHGVSVAFLARHGRGHRLIPSEVPYRANIHALRQLGVRYILSLSAVGSLREEVRPLDMLLPDQFIDLTRKRDNTFFGDGAVAHVSMADPICPQVADCLARAFGLTQGESTQGDQPITLHRGGSYVCIEGPQFSSRAESHWYRSMGASVIGMTNMPEAKLAREAQIAYATLAMATDYDCWHPREAAVTAEVAIANLQQNAARAQRIAAKAIRLLGEEKPRSPAHTALASGLVTPLEVMPEEKARVIKPLLATTESVEQVEP</sequence>
<dbReference type="FunFam" id="3.40.50.1580:FF:000012">
    <property type="entry name" value="Probable 6-oxopurine nucleoside phosphorylase"/>
    <property type="match status" value="1"/>
</dbReference>
<accession>A0A7W4W940</accession>
<dbReference type="InterPro" id="IPR000845">
    <property type="entry name" value="Nucleoside_phosphorylase_d"/>
</dbReference>
<dbReference type="Pfam" id="PF01048">
    <property type="entry name" value="PNP_UDP_1"/>
    <property type="match status" value="1"/>
</dbReference>
<feature type="binding site" evidence="4">
    <location>
        <begin position="54"/>
        <end position="55"/>
    </location>
    <ligand>
        <name>phosphate</name>
        <dbReference type="ChEBI" id="CHEBI:43474"/>
    </ligand>
</feature>
<keyword evidence="8" id="KW-1185">Reference proteome</keyword>
<comment type="pathway">
    <text evidence="4">Amino-acid biosynthesis; L-methionine biosynthesis via salvage pathway; S-methyl-5-thio-alpha-D-ribose 1-phosphate from S-methyl-5'-thioadenosine (phosphorylase route): step 1/1.</text>
</comment>
<dbReference type="GO" id="GO:0019509">
    <property type="term" value="P:L-methionine salvage from methylthioadenosine"/>
    <property type="evidence" value="ECO:0007669"/>
    <property type="project" value="UniProtKB-UniRule"/>
</dbReference>
<dbReference type="SUPFAM" id="SSF53167">
    <property type="entry name" value="Purine and uridine phosphorylases"/>
    <property type="match status" value="1"/>
</dbReference>
<dbReference type="Gene3D" id="3.40.50.1580">
    <property type="entry name" value="Nucleoside phosphorylase domain"/>
    <property type="match status" value="1"/>
</dbReference>
<evidence type="ECO:0000256" key="1">
    <source>
        <dbReference type="ARBA" id="ARBA00022676"/>
    </source>
</evidence>
<feature type="site" description="Important for substrate specificity" evidence="4">
    <location>
        <position position="231"/>
    </location>
</feature>
<evidence type="ECO:0000259" key="6">
    <source>
        <dbReference type="Pfam" id="PF01048"/>
    </source>
</evidence>
<dbReference type="EMBL" id="JACHWZ010000001">
    <property type="protein sequence ID" value="MBB3059467.1"/>
    <property type="molecule type" value="Genomic_DNA"/>
</dbReference>
<protein>
    <recommendedName>
        <fullName evidence="4">S-methyl-5'-thioadenosine phosphorylase</fullName>
        <ecNumber evidence="4">2.4.2.28</ecNumber>
    </recommendedName>
    <alternativeName>
        <fullName evidence="4">5'-methylthioadenosine phosphorylase</fullName>
        <shortName evidence="4">MTA phosphorylase</shortName>
        <shortName evidence="4">MTAP</shortName>
    </alternativeName>
</protein>
<dbReference type="InterPro" id="IPR035994">
    <property type="entry name" value="Nucleoside_phosphorylase_sf"/>
</dbReference>
<feature type="binding site" evidence="4">
    <location>
        <begin position="87"/>
        <end position="88"/>
    </location>
    <ligand>
        <name>phosphate</name>
        <dbReference type="ChEBI" id="CHEBI:43474"/>
    </ligand>
</feature>
<name>A0A7W4W940_9GAMM</name>
<evidence type="ECO:0000256" key="3">
    <source>
        <dbReference type="ARBA" id="ARBA00022726"/>
    </source>
</evidence>
<feature type="binding site" evidence="4">
    <location>
        <position position="12"/>
    </location>
    <ligand>
        <name>phosphate</name>
        <dbReference type="ChEBI" id="CHEBI:43474"/>
    </ligand>
</feature>
<comment type="catalytic activity">
    <reaction evidence="4">
        <text>S-methyl-5'-thioadenosine + phosphate = 5-(methylsulfanyl)-alpha-D-ribose 1-phosphate + adenine</text>
        <dbReference type="Rhea" id="RHEA:11852"/>
        <dbReference type="ChEBI" id="CHEBI:16708"/>
        <dbReference type="ChEBI" id="CHEBI:17509"/>
        <dbReference type="ChEBI" id="CHEBI:43474"/>
        <dbReference type="ChEBI" id="CHEBI:58533"/>
        <dbReference type="EC" id="2.4.2.28"/>
    </reaction>
</comment>
<dbReference type="HAMAP" id="MF_01963">
    <property type="entry name" value="MTAP"/>
    <property type="match status" value="1"/>
</dbReference>
<dbReference type="InterPro" id="IPR010044">
    <property type="entry name" value="MTAP"/>
</dbReference>
<dbReference type="Proteomes" id="UP000535937">
    <property type="component" value="Unassembled WGS sequence"/>
</dbReference>
<dbReference type="PROSITE" id="PS01240">
    <property type="entry name" value="PNP_MTAP_2"/>
    <property type="match status" value="1"/>
</dbReference>
<keyword evidence="5" id="KW-0175">Coiled coil</keyword>
<comment type="subunit">
    <text evidence="4">Homohexamer. Dimer of a homotrimer.</text>
</comment>
<dbReference type="GO" id="GO:0017061">
    <property type="term" value="F:S-methyl-5-thioadenosine phosphorylase activity"/>
    <property type="evidence" value="ECO:0007669"/>
    <property type="project" value="UniProtKB-UniRule"/>
</dbReference>
<reference evidence="7 8" key="1">
    <citation type="submission" date="2020-08" db="EMBL/GenBank/DDBJ databases">
        <title>Genomic Encyclopedia of Type Strains, Phase III (KMG-III): the genomes of soil and plant-associated and newly described type strains.</title>
        <authorList>
            <person name="Whitman W."/>
        </authorList>
    </citation>
    <scope>NUCLEOTIDE SEQUENCE [LARGE SCALE GENOMIC DNA]</scope>
    <source>
        <strain evidence="7 8">CECT 8799</strain>
    </source>
</reference>
<evidence type="ECO:0000256" key="5">
    <source>
        <dbReference type="SAM" id="Coils"/>
    </source>
</evidence>
<proteinExistence type="inferred from homology"/>
<evidence type="ECO:0000313" key="7">
    <source>
        <dbReference type="EMBL" id="MBB3059467.1"/>
    </source>
</evidence>
<feature type="coiled-coil region" evidence="5">
    <location>
        <begin position="228"/>
        <end position="255"/>
    </location>
</feature>
<feature type="domain" description="Nucleoside phosphorylase" evidence="6">
    <location>
        <begin position="6"/>
        <end position="254"/>
    </location>
</feature>
<dbReference type="GO" id="GO:0005829">
    <property type="term" value="C:cytosol"/>
    <property type="evidence" value="ECO:0007669"/>
    <property type="project" value="TreeGrafter"/>
</dbReference>
<feature type="site" description="Important for substrate specificity" evidence="4">
    <location>
        <position position="176"/>
    </location>
</feature>
<comment type="caution">
    <text evidence="7">The sequence shown here is derived from an EMBL/GenBank/DDBJ whole genome shotgun (WGS) entry which is preliminary data.</text>
</comment>
<gene>
    <name evidence="4" type="primary">mtnP</name>
    <name evidence="7" type="ORF">FHS09_000268</name>
</gene>
<dbReference type="PANTHER" id="PTHR42679:SF2">
    <property type="entry name" value="S-METHYL-5'-THIOADENOSINE PHOSPHORYLASE"/>
    <property type="match status" value="1"/>
</dbReference>
<keyword evidence="2 4" id="KW-0808">Transferase</keyword>
<dbReference type="NCBIfam" id="TIGR01694">
    <property type="entry name" value="MTAP"/>
    <property type="match status" value="1"/>
</dbReference>
<evidence type="ECO:0000256" key="2">
    <source>
        <dbReference type="ARBA" id="ARBA00022679"/>
    </source>
</evidence>
<comment type="similarity">
    <text evidence="4">Belongs to the PNP/MTAP phosphorylase family. MTAP subfamily.</text>
</comment>
<feature type="binding site" evidence="4">
    <location>
        <position position="194"/>
    </location>
    <ligand>
        <name>substrate</name>
    </ligand>
</feature>
<organism evidence="7 8">
    <name type="scientific">Microbulbifer rhizosphaerae</name>
    <dbReference type="NCBI Taxonomy" id="1562603"/>
    <lineage>
        <taxon>Bacteria</taxon>
        <taxon>Pseudomonadati</taxon>
        <taxon>Pseudomonadota</taxon>
        <taxon>Gammaproteobacteria</taxon>
        <taxon>Cellvibrionales</taxon>
        <taxon>Microbulbiferaceae</taxon>
        <taxon>Microbulbifer</taxon>
    </lineage>
</organism>
<dbReference type="UniPathway" id="UPA00904">
    <property type="reaction ID" value="UER00873"/>
</dbReference>
<evidence type="ECO:0000313" key="8">
    <source>
        <dbReference type="Proteomes" id="UP000535937"/>
    </source>
</evidence>
<keyword evidence="3 4" id="KW-0660">Purine salvage</keyword>
<keyword evidence="1 4" id="KW-0328">Glycosyltransferase</keyword>
<dbReference type="RefSeq" id="WP_183455878.1">
    <property type="nucleotide sequence ID" value="NZ_JACHWZ010000001.1"/>
</dbReference>
<dbReference type="CDD" id="cd09010">
    <property type="entry name" value="MTAP_SsMTAPII_like_MTIP"/>
    <property type="match status" value="1"/>
</dbReference>
<comment type="function">
    <text evidence="4">Catalyzes the reversible phosphorylation of S-methyl-5'-thioadenosine (MTA) to adenine and 5-methylthioribose-1-phosphate. Involved in the breakdown of MTA, a major by-product of polyamine biosynthesis. Responsible for the first step in the methionine salvage pathway after MTA has been generated from S-adenosylmethionine. Has broad substrate specificity with 6-aminopurine nucleosides as preferred substrates.</text>
</comment>
<feature type="binding site" evidence="4">
    <location>
        <position position="195"/>
    </location>
    <ligand>
        <name>phosphate</name>
        <dbReference type="ChEBI" id="CHEBI:43474"/>
    </ligand>
</feature>
<feature type="binding site" evidence="4">
    <location>
        <begin position="218"/>
        <end position="220"/>
    </location>
    <ligand>
        <name>substrate</name>
    </ligand>
</feature>
<dbReference type="AlphaFoldDB" id="A0A7W4W940"/>
<dbReference type="EC" id="2.4.2.28" evidence="4"/>